<dbReference type="CDD" id="cd13569">
    <property type="entry name" value="PBP2_TAXI_TRAP_like_1"/>
    <property type="match status" value="1"/>
</dbReference>
<protein>
    <submittedName>
        <fullName evidence="1">C4-dicarboxylate ABC transporter substrate-binding protein</fullName>
    </submittedName>
</protein>
<dbReference type="Pfam" id="PF16868">
    <property type="entry name" value="NMT1_3"/>
    <property type="match status" value="1"/>
</dbReference>
<comment type="caution">
    <text evidence="1">The sequence shown here is derived from an EMBL/GenBank/DDBJ whole genome shotgun (WGS) entry which is preliminary data.</text>
</comment>
<keyword evidence="2" id="KW-1185">Reference proteome</keyword>
<dbReference type="Proteomes" id="UP000298860">
    <property type="component" value="Unassembled WGS sequence"/>
</dbReference>
<sequence length="344" mass="35891">MIALRPPAGHREADPDGAAPWHDAGVSRLAGRFGVAAVVAVTLLTALSGCRDAFTGLRLSIATGGTQGVYYVLGNTLADAWTGQLGIPRPTVLSTAASVDNVDRLRAGTADVGFSAADVASAAAAGGPRPGQHAIRALARIYDDYVQLVVRADVPARRLADLRGLRVSIGLPNSGVQVIAQRLLTAAGLSEKNDLQAQQLGIDESLNALRDGRIDAFFWSGGLPTGGVTELAKSVPLRMLDLSDVVPTLRQRYPDYSSATVPASAYGLPNAGPVTTLVVHNYLLVTDAMPDDVAEALVRGVFDAQPALVKANVAARSIDVRAAIETAPVPLHPGALRYYRAVKV</sequence>
<dbReference type="SUPFAM" id="SSF53850">
    <property type="entry name" value="Periplasmic binding protein-like II"/>
    <property type="match status" value="1"/>
</dbReference>
<dbReference type="Gene3D" id="3.40.190.10">
    <property type="entry name" value="Periplasmic binding protein-like II"/>
    <property type="match status" value="2"/>
</dbReference>
<dbReference type="InterPro" id="IPR011852">
    <property type="entry name" value="TRAP_TAXI"/>
</dbReference>
<dbReference type="EMBL" id="BJFL01000007">
    <property type="protein sequence ID" value="GDY30327.1"/>
    <property type="molecule type" value="Genomic_DNA"/>
</dbReference>
<evidence type="ECO:0000313" key="1">
    <source>
        <dbReference type="EMBL" id="GDY30327.1"/>
    </source>
</evidence>
<dbReference type="PANTHER" id="PTHR42941">
    <property type="entry name" value="SLL1037 PROTEIN"/>
    <property type="match status" value="1"/>
</dbReference>
<evidence type="ECO:0000313" key="2">
    <source>
        <dbReference type="Proteomes" id="UP000298860"/>
    </source>
</evidence>
<dbReference type="PANTHER" id="PTHR42941:SF1">
    <property type="entry name" value="SLL1037 PROTEIN"/>
    <property type="match status" value="1"/>
</dbReference>
<organism evidence="1 2">
    <name type="scientific">Gandjariella thermophila</name>
    <dbReference type="NCBI Taxonomy" id="1931992"/>
    <lineage>
        <taxon>Bacteria</taxon>
        <taxon>Bacillati</taxon>
        <taxon>Actinomycetota</taxon>
        <taxon>Actinomycetes</taxon>
        <taxon>Pseudonocardiales</taxon>
        <taxon>Pseudonocardiaceae</taxon>
        <taxon>Gandjariella</taxon>
    </lineage>
</organism>
<name>A0A4D4J8N5_9PSEU</name>
<accession>A0A4D4J8N5</accession>
<gene>
    <name evidence="1" type="ORF">GTS_19600</name>
</gene>
<proteinExistence type="predicted"/>
<dbReference type="NCBIfam" id="TIGR02122">
    <property type="entry name" value="TRAP_TAXI"/>
    <property type="match status" value="1"/>
</dbReference>
<reference evidence="2" key="1">
    <citation type="submission" date="2019-04" db="EMBL/GenBank/DDBJ databases">
        <title>Draft genome sequence of Pseudonocardiaceae bacterium SL3-2-4.</title>
        <authorList>
            <person name="Ningsih F."/>
            <person name="Yokota A."/>
            <person name="Sakai Y."/>
            <person name="Nanatani K."/>
            <person name="Yabe S."/>
            <person name="Oetari A."/>
            <person name="Sjamsuridzal W."/>
        </authorList>
    </citation>
    <scope>NUCLEOTIDE SEQUENCE [LARGE SCALE GENOMIC DNA]</scope>
    <source>
        <strain evidence="2">SL3-2-4</strain>
    </source>
</reference>
<dbReference type="AlphaFoldDB" id="A0A4D4J8N5"/>